<organism evidence="1 2">
    <name type="scientific">Ancylobacter moscoviensis</name>
    <dbReference type="NCBI Taxonomy" id="2597768"/>
    <lineage>
        <taxon>Bacteria</taxon>
        <taxon>Pseudomonadati</taxon>
        <taxon>Pseudomonadota</taxon>
        <taxon>Alphaproteobacteria</taxon>
        <taxon>Hyphomicrobiales</taxon>
        <taxon>Xanthobacteraceae</taxon>
        <taxon>Ancylobacter</taxon>
    </lineage>
</organism>
<proteinExistence type="predicted"/>
<gene>
    <name evidence="1" type="ORF">FO470_02190</name>
</gene>
<keyword evidence="2" id="KW-1185">Reference proteome</keyword>
<protein>
    <submittedName>
        <fullName evidence="1">Uncharacterized protein</fullName>
    </submittedName>
</protein>
<accession>A0ABY3DUK7</accession>
<dbReference type="InterPro" id="IPR056114">
    <property type="entry name" value="DUF7697"/>
</dbReference>
<dbReference type="Proteomes" id="UP000315321">
    <property type="component" value="Unassembled WGS sequence"/>
</dbReference>
<dbReference type="Pfam" id="PF24752">
    <property type="entry name" value="DUF7697"/>
    <property type="match status" value="1"/>
</dbReference>
<reference evidence="1 2" key="1">
    <citation type="submission" date="2019-07" db="EMBL/GenBank/DDBJ databases">
        <authorList>
            <person name="Grouzdev D.S."/>
        </authorList>
    </citation>
    <scope>NUCLEOTIDE SEQUENCE [LARGE SCALE GENOMIC DNA]</scope>
    <source>
        <strain evidence="1 2">3C</strain>
    </source>
</reference>
<dbReference type="EMBL" id="VMBP01000001">
    <property type="protein sequence ID" value="TSJ64126.1"/>
    <property type="molecule type" value="Genomic_DNA"/>
</dbReference>
<evidence type="ECO:0000313" key="1">
    <source>
        <dbReference type="EMBL" id="TSJ64126.1"/>
    </source>
</evidence>
<name>A0ABY3DUK7_9HYPH</name>
<comment type="caution">
    <text evidence="1">The sequence shown here is derived from an EMBL/GenBank/DDBJ whole genome shotgun (WGS) entry which is preliminary data.</text>
</comment>
<evidence type="ECO:0000313" key="2">
    <source>
        <dbReference type="Proteomes" id="UP000315321"/>
    </source>
</evidence>
<sequence>MIRRSTGQIRAVMGAAYALDFAAILALAQAMGAGTALLADILPEIEPIVVAAYRRGTDGA</sequence>